<comment type="caution">
    <text evidence="1">The sequence shown here is derived from an EMBL/GenBank/DDBJ whole genome shotgun (WGS) entry which is preliminary data.</text>
</comment>
<dbReference type="AlphaFoldDB" id="A0AAV4VT61"/>
<sequence length="85" mass="9584">MCYPPQSPRQKEEATYSIICNTCAGANGTFNRPCHLVSFTYRCAPSRRQYLPLHHPHPSLFFFSPELGELWGDNGAETLNRLGAL</sequence>
<keyword evidence="2" id="KW-1185">Reference proteome</keyword>
<organism evidence="1 2">
    <name type="scientific">Caerostris darwini</name>
    <dbReference type="NCBI Taxonomy" id="1538125"/>
    <lineage>
        <taxon>Eukaryota</taxon>
        <taxon>Metazoa</taxon>
        <taxon>Ecdysozoa</taxon>
        <taxon>Arthropoda</taxon>
        <taxon>Chelicerata</taxon>
        <taxon>Arachnida</taxon>
        <taxon>Araneae</taxon>
        <taxon>Araneomorphae</taxon>
        <taxon>Entelegynae</taxon>
        <taxon>Araneoidea</taxon>
        <taxon>Araneidae</taxon>
        <taxon>Caerostris</taxon>
    </lineage>
</organism>
<accession>A0AAV4VT61</accession>
<protein>
    <submittedName>
        <fullName evidence="1">Uncharacterized protein</fullName>
    </submittedName>
</protein>
<evidence type="ECO:0000313" key="1">
    <source>
        <dbReference type="EMBL" id="GIY73626.1"/>
    </source>
</evidence>
<gene>
    <name evidence="1" type="ORF">CDAR_429861</name>
</gene>
<dbReference type="EMBL" id="BPLQ01013632">
    <property type="protein sequence ID" value="GIY73626.1"/>
    <property type="molecule type" value="Genomic_DNA"/>
</dbReference>
<evidence type="ECO:0000313" key="2">
    <source>
        <dbReference type="Proteomes" id="UP001054837"/>
    </source>
</evidence>
<proteinExistence type="predicted"/>
<name>A0AAV4VT61_9ARAC</name>
<dbReference type="Proteomes" id="UP001054837">
    <property type="component" value="Unassembled WGS sequence"/>
</dbReference>
<reference evidence="1 2" key="1">
    <citation type="submission" date="2021-06" db="EMBL/GenBank/DDBJ databases">
        <title>Caerostris darwini draft genome.</title>
        <authorList>
            <person name="Kono N."/>
            <person name="Arakawa K."/>
        </authorList>
    </citation>
    <scope>NUCLEOTIDE SEQUENCE [LARGE SCALE GENOMIC DNA]</scope>
</reference>